<evidence type="ECO:0000256" key="1">
    <source>
        <dbReference type="SAM" id="Phobius"/>
    </source>
</evidence>
<feature type="transmembrane region" description="Helical" evidence="1">
    <location>
        <begin position="231"/>
        <end position="251"/>
    </location>
</feature>
<dbReference type="EMBL" id="JAKEVY010000002">
    <property type="protein sequence ID" value="MCF1714862.1"/>
    <property type="molecule type" value="Genomic_DNA"/>
</dbReference>
<keyword evidence="3" id="KW-1185">Reference proteome</keyword>
<feature type="transmembrane region" description="Helical" evidence="1">
    <location>
        <begin position="183"/>
        <end position="203"/>
    </location>
</feature>
<feature type="transmembrane region" description="Helical" evidence="1">
    <location>
        <begin position="20"/>
        <end position="41"/>
    </location>
</feature>
<proteinExistence type="predicted"/>
<dbReference type="PANTHER" id="PTHR37305">
    <property type="entry name" value="INTEGRAL MEMBRANE PROTEIN-RELATED"/>
    <property type="match status" value="1"/>
</dbReference>
<feature type="transmembrane region" description="Helical" evidence="1">
    <location>
        <begin position="105"/>
        <end position="135"/>
    </location>
</feature>
<dbReference type="CDD" id="cd21809">
    <property type="entry name" value="ABC-2_lan_permease-like"/>
    <property type="match status" value="1"/>
</dbReference>
<name>A0ABS9BIE8_9BACT</name>
<dbReference type="Proteomes" id="UP001200145">
    <property type="component" value="Unassembled WGS sequence"/>
</dbReference>
<dbReference type="PANTHER" id="PTHR37305:SF1">
    <property type="entry name" value="MEMBRANE PROTEIN"/>
    <property type="match status" value="1"/>
</dbReference>
<keyword evidence="1" id="KW-0472">Membrane</keyword>
<feature type="transmembrane region" description="Helical" evidence="1">
    <location>
        <begin position="155"/>
        <end position="176"/>
    </location>
</feature>
<dbReference type="RefSeq" id="WP_234865814.1">
    <property type="nucleotide sequence ID" value="NZ_JAKEVY010000002.1"/>
</dbReference>
<evidence type="ECO:0000313" key="2">
    <source>
        <dbReference type="EMBL" id="MCF1714862.1"/>
    </source>
</evidence>
<protein>
    <submittedName>
        <fullName evidence="2">ABC transporter permease</fullName>
    </submittedName>
</protein>
<keyword evidence="1" id="KW-0812">Transmembrane</keyword>
<evidence type="ECO:0000313" key="3">
    <source>
        <dbReference type="Proteomes" id="UP001200145"/>
    </source>
</evidence>
<reference evidence="2 3" key="1">
    <citation type="submission" date="2022-01" db="EMBL/GenBank/DDBJ databases">
        <title>Flavihumibacter sp. nov., isolated from sediment of a river.</title>
        <authorList>
            <person name="Liu H."/>
        </authorList>
    </citation>
    <scope>NUCLEOTIDE SEQUENCE [LARGE SCALE GENOMIC DNA]</scope>
    <source>
        <strain evidence="2 3">RY-1</strain>
    </source>
</reference>
<accession>A0ABS9BIE8</accession>
<organism evidence="2 3">
    <name type="scientific">Flavihumibacter fluminis</name>
    <dbReference type="NCBI Taxonomy" id="2909236"/>
    <lineage>
        <taxon>Bacteria</taxon>
        <taxon>Pseudomonadati</taxon>
        <taxon>Bacteroidota</taxon>
        <taxon>Chitinophagia</taxon>
        <taxon>Chitinophagales</taxon>
        <taxon>Chitinophagaceae</taxon>
        <taxon>Flavihumibacter</taxon>
    </lineage>
</organism>
<gene>
    <name evidence="2" type="ORF">L0U88_09510</name>
</gene>
<sequence>MKLLTASLQAEWMKTKRSAAWWLVITGGLLIPVILLIGRFYNHELIPAENAAPIVWTKFYSRAWNYMGNLLLPMGVILVTSLVAQVEVRNNTWKQLHTAPLPYSIIFLSKLTVILSLLLLGFVLFNLATFGMITLPAVFYQDVFFPKAPFPFKGMLLGNAKFFLDMLPIVAFQFLLSLQFRNFLIPIGAGFGLYVASMIGMNWKYGYILPYIYSSYEFSGKSTIGATQFNFHWLPAIYCLLFTGISYIIYLTKADKT</sequence>
<feature type="transmembrane region" description="Helical" evidence="1">
    <location>
        <begin position="63"/>
        <end position="84"/>
    </location>
</feature>
<dbReference type="Pfam" id="PF12730">
    <property type="entry name" value="ABC2_membrane_4"/>
    <property type="match status" value="1"/>
</dbReference>
<comment type="caution">
    <text evidence="2">The sequence shown here is derived from an EMBL/GenBank/DDBJ whole genome shotgun (WGS) entry which is preliminary data.</text>
</comment>
<keyword evidence="1" id="KW-1133">Transmembrane helix</keyword>